<dbReference type="Pfam" id="PF00535">
    <property type="entry name" value="Glycos_transf_2"/>
    <property type="match status" value="1"/>
</dbReference>
<evidence type="ECO:0000256" key="1">
    <source>
        <dbReference type="ARBA" id="ARBA00006739"/>
    </source>
</evidence>
<dbReference type="AlphaFoldDB" id="A0A511QTV3"/>
<evidence type="ECO:0000313" key="6">
    <source>
        <dbReference type="Proteomes" id="UP000321113"/>
    </source>
</evidence>
<protein>
    <submittedName>
        <fullName evidence="5">Glycosyl transferase</fullName>
    </submittedName>
</protein>
<reference evidence="5 6" key="1">
    <citation type="submission" date="2019-07" db="EMBL/GenBank/DDBJ databases">
        <title>Whole genome shotgun sequence of Vibrio superstes NBRC 103154.</title>
        <authorList>
            <person name="Hosoyama A."/>
            <person name="Uohara A."/>
            <person name="Ohji S."/>
            <person name="Ichikawa N."/>
        </authorList>
    </citation>
    <scope>NUCLEOTIDE SEQUENCE [LARGE SCALE GENOMIC DNA]</scope>
    <source>
        <strain evidence="5 6">NBRC 103154</strain>
    </source>
</reference>
<dbReference type="SUPFAM" id="SSF53448">
    <property type="entry name" value="Nucleotide-diphospho-sugar transferases"/>
    <property type="match status" value="1"/>
</dbReference>
<dbReference type="InterPro" id="IPR001173">
    <property type="entry name" value="Glyco_trans_2-like"/>
</dbReference>
<dbReference type="PANTHER" id="PTHR43685">
    <property type="entry name" value="GLYCOSYLTRANSFERASE"/>
    <property type="match status" value="1"/>
</dbReference>
<organism evidence="5 6">
    <name type="scientific">Vibrio superstes NBRC 103154</name>
    <dbReference type="NCBI Taxonomy" id="1219062"/>
    <lineage>
        <taxon>Bacteria</taxon>
        <taxon>Pseudomonadati</taxon>
        <taxon>Pseudomonadota</taxon>
        <taxon>Gammaproteobacteria</taxon>
        <taxon>Vibrionales</taxon>
        <taxon>Vibrionaceae</taxon>
        <taxon>Vibrio</taxon>
    </lineage>
</organism>
<dbReference type="Proteomes" id="UP000321113">
    <property type="component" value="Unassembled WGS sequence"/>
</dbReference>
<dbReference type="InterPro" id="IPR050834">
    <property type="entry name" value="Glycosyltransf_2"/>
</dbReference>
<proteinExistence type="inferred from homology"/>
<dbReference type="GO" id="GO:0016757">
    <property type="term" value="F:glycosyltransferase activity"/>
    <property type="evidence" value="ECO:0007669"/>
    <property type="project" value="UniProtKB-KW"/>
</dbReference>
<evidence type="ECO:0000313" key="5">
    <source>
        <dbReference type="EMBL" id="GEM80808.1"/>
    </source>
</evidence>
<comment type="similarity">
    <text evidence="1">Belongs to the glycosyltransferase 2 family.</text>
</comment>
<gene>
    <name evidence="5" type="ORF">VSU01S_30530</name>
</gene>
<keyword evidence="3 5" id="KW-0808">Transferase</keyword>
<feature type="domain" description="Glycosyltransferase 2-like" evidence="4">
    <location>
        <begin position="9"/>
        <end position="133"/>
    </location>
</feature>
<dbReference type="InterPro" id="IPR029044">
    <property type="entry name" value="Nucleotide-diphossugar_trans"/>
</dbReference>
<dbReference type="EMBL" id="BJXK01000014">
    <property type="protein sequence ID" value="GEM80808.1"/>
    <property type="molecule type" value="Genomic_DNA"/>
</dbReference>
<keyword evidence="2" id="KW-0328">Glycosyltransferase</keyword>
<dbReference type="RefSeq" id="WP_119008224.1">
    <property type="nucleotide sequence ID" value="NZ_BJXK01000014.1"/>
</dbReference>
<evidence type="ECO:0000256" key="2">
    <source>
        <dbReference type="ARBA" id="ARBA00022676"/>
    </source>
</evidence>
<evidence type="ECO:0000259" key="4">
    <source>
        <dbReference type="Pfam" id="PF00535"/>
    </source>
</evidence>
<dbReference type="Gene3D" id="3.90.550.10">
    <property type="entry name" value="Spore Coat Polysaccharide Biosynthesis Protein SpsA, Chain A"/>
    <property type="match status" value="1"/>
</dbReference>
<comment type="caution">
    <text evidence="5">The sequence shown here is derived from an EMBL/GenBank/DDBJ whole genome shotgun (WGS) entry which is preliminary data.</text>
</comment>
<name>A0A511QTV3_9VIBR</name>
<sequence length="271" mass="31622">MKKVAVICSVYKGDLIEYIKPAMKSVLNQDYKFCELFIFVDGDIDSDVLLYLNELEVKKYVTIIYNKENVGLAQGLNTLIDYIIEKGSHDYIARMDSDDLSRENRISEQVNFLETNHDIDVVGTYCKEFGSSYSLDVKKLPLVHEELRSFSVVRCPFVHPTVMFRATVFNNNIRYPINTLMTEDMALWLDLLSKGFRFANIPQVLLDYRLSESTIGRRISFGKAKSELLIRLKYMVQSKQVSFKNLILVFLRIPFHCAPEFVLKYLYKYHR</sequence>
<accession>A0A511QTV3</accession>
<keyword evidence="6" id="KW-1185">Reference proteome</keyword>
<dbReference type="PANTHER" id="PTHR43685:SF5">
    <property type="entry name" value="GLYCOSYLTRANSFERASE EPSE-RELATED"/>
    <property type="match status" value="1"/>
</dbReference>
<evidence type="ECO:0000256" key="3">
    <source>
        <dbReference type="ARBA" id="ARBA00022679"/>
    </source>
</evidence>
<dbReference type="OrthoDB" id="9801954at2"/>